<dbReference type="Proteomes" id="UP000250918">
    <property type="component" value="Unassembled WGS sequence"/>
</dbReference>
<feature type="transmembrane region" description="Helical" evidence="8">
    <location>
        <begin position="479"/>
        <end position="500"/>
    </location>
</feature>
<feature type="transmembrane region" description="Helical" evidence="8">
    <location>
        <begin position="449"/>
        <end position="467"/>
    </location>
</feature>
<dbReference type="GO" id="GO:0008360">
    <property type="term" value="P:regulation of cell shape"/>
    <property type="evidence" value="ECO:0007669"/>
    <property type="project" value="UniProtKB-KW"/>
</dbReference>
<reference evidence="9 10" key="1">
    <citation type="journal article" date="2018" name="ISME J.">
        <title>A methanotrophic archaeon couples anaerobic oxidation of methane to Fe(III) reduction.</title>
        <authorList>
            <person name="Cai C."/>
            <person name="Leu A.O."/>
            <person name="Xie G.J."/>
            <person name="Guo J."/>
            <person name="Feng Y."/>
            <person name="Zhao J.X."/>
            <person name="Tyson G.W."/>
            <person name="Yuan Z."/>
            <person name="Hu S."/>
        </authorList>
    </citation>
    <scope>NUCLEOTIDE SEQUENCE [LARGE SCALE GENOMIC DNA]</scope>
    <source>
        <strain evidence="9">FeB_12</strain>
    </source>
</reference>
<dbReference type="PRINTS" id="PR01806">
    <property type="entry name" value="VIRFACTRMVIN"/>
</dbReference>
<feature type="transmembrane region" description="Helical" evidence="8">
    <location>
        <begin position="47"/>
        <end position="66"/>
    </location>
</feature>
<keyword evidence="7 8" id="KW-0472">Membrane</keyword>
<keyword evidence="5" id="KW-0573">Peptidoglycan synthesis</keyword>
<feature type="transmembrane region" description="Helical" evidence="8">
    <location>
        <begin position="269"/>
        <end position="293"/>
    </location>
</feature>
<accession>A0A855X9K1</accession>
<dbReference type="PANTHER" id="PTHR47019">
    <property type="entry name" value="LIPID II FLIPPASE MURJ"/>
    <property type="match status" value="1"/>
</dbReference>
<dbReference type="EMBL" id="PQAP01000011">
    <property type="protein sequence ID" value="PWB75287.1"/>
    <property type="molecule type" value="Genomic_DNA"/>
</dbReference>
<evidence type="ECO:0000313" key="10">
    <source>
        <dbReference type="Proteomes" id="UP000250918"/>
    </source>
</evidence>
<dbReference type="GO" id="GO:0034204">
    <property type="term" value="P:lipid translocation"/>
    <property type="evidence" value="ECO:0007669"/>
    <property type="project" value="TreeGrafter"/>
</dbReference>
<dbReference type="InterPro" id="IPR051050">
    <property type="entry name" value="Lipid_II_flippase_MurJ/MviN"/>
</dbReference>
<sequence length="525" mass="58189">MMSRLGRQTLFAASVVTIGTNIAGRFLGYAREALIAGYFGTSATLDLFVLAFTIPELITFIAFAAIPTALIPSLRKLSLDRAAEERTILSTSLTLFVLLFGGISILLYLFRGQILHAYAPELPAESRAIGEHLLAIVAPFVFFRGIEAFFRSWLFEKKQFIIPAVSAMIVNVILLITLVLMYDRFRVDALAYGWLIASAVLAAFNGYFVLKTVRPTLFRGLRMDFVRPLLTFTLAVSVVECMALLYPVVDRYLAAAFLGEGQIAALRYATFLIHIPTGMFIVAFTQASFPWISDLSVASERENLLRLYARSVRLILFTMAFVAAVIVIFPTELVRIAFQRGAFDAHSLKLTSSPVFYLALGVVFYSVYLFQIKFYYARMTLKRLGAILVIMLLLKIILSLVLVRPMEQDGLALATAITWVCGAIMMTTDLGRTLRISLHELISSDGYKILFSAGVLLLFLWGVAHLWSGGPHERFAAVLTRMTVITAAGAVLYGGVAYLLGLKELGQLRRSLFGRSKNQSEADPE</sequence>
<evidence type="ECO:0000256" key="6">
    <source>
        <dbReference type="ARBA" id="ARBA00022989"/>
    </source>
</evidence>
<evidence type="ECO:0000256" key="1">
    <source>
        <dbReference type="ARBA" id="ARBA00004651"/>
    </source>
</evidence>
<feature type="transmembrane region" description="Helical" evidence="8">
    <location>
        <begin position="87"/>
        <end position="109"/>
    </location>
</feature>
<comment type="caution">
    <text evidence="9">The sequence shown here is derived from an EMBL/GenBank/DDBJ whole genome shotgun (WGS) entry which is preliminary data.</text>
</comment>
<evidence type="ECO:0000256" key="7">
    <source>
        <dbReference type="ARBA" id="ARBA00023136"/>
    </source>
</evidence>
<feature type="transmembrane region" description="Helical" evidence="8">
    <location>
        <begin position="410"/>
        <end position="428"/>
    </location>
</feature>
<protein>
    <recommendedName>
        <fullName evidence="11">Lipid II flippase MurJ</fullName>
    </recommendedName>
</protein>
<feature type="transmembrane region" description="Helical" evidence="8">
    <location>
        <begin position="314"/>
        <end position="334"/>
    </location>
</feature>
<name>A0A855X9K1_9BACT</name>
<evidence type="ECO:0000256" key="2">
    <source>
        <dbReference type="ARBA" id="ARBA00022475"/>
    </source>
</evidence>
<dbReference type="GO" id="GO:0009252">
    <property type="term" value="P:peptidoglycan biosynthetic process"/>
    <property type="evidence" value="ECO:0007669"/>
    <property type="project" value="UniProtKB-KW"/>
</dbReference>
<evidence type="ECO:0000256" key="4">
    <source>
        <dbReference type="ARBA" id="ARBA00022960"/>
    </source>
</evidence>
<evidence type="ECO:0000256" key="8">
    <source>
        <dbReference type="SAM" id="Phobius"/>
    </source>
</evidence>
<dbReference type="InterPro" id="IPR004268">
    <property type="entry name" value="MurJ"/>
</dbReference>
<feature type="transmembrane region" description="Helical" evidence="8">
    <location>
        <begin position="384"/>
        <end position="404"/>
    </location>
</feature>
<evidence type="ECO:0008006" key="11">
    <source>
        <dbReference type="Google" id="ProtNLM"/>
    </source>
</evidence>
<keyword evidence="2" id="KW-1003">Cell membrane</keyword>
<evidence type="ECO:0000256" key="5">
    <source>
        <dbReference type="ARBA" id="ARBA00022984"/>
    </source>
</evidence>
<feature type="transmembrane region" description="Helical" evidence="8">
    <location>
        <begin position="129"/>
        <end position="150"/>
    </location>
</feature>
<feature type="transmembrane region" description="Helical" evidence="8">
    <location>
        <begin position="229"/>
        <end position="249"/>
    </location>
</feature>
<comment type="subcellular location">
    <subcellularLocation>
        <location evidence="1">Cell membrane</location>
        <topology evidence="1">Multi-pass membrane protein</topology>
    </subcellularLocation>
</comment>
<feature type="transmembrane region" description="Helical" evidence="8">
    <location>
        <begin position="354"/>
        <end position="372"/>
    </location>
</feature>
<organism evidence="9 10">
    <name type="scientific">candidate division GN15 bacterium</name>
    <dbReference type="NCBI Taxonomy" id="2072418"/>
    <lineage>
        <taxon>Bacteria</taxon>
        <taxon>candidate division GN15</taxon>
    </lineage>
</organism>
<feature type="transmembrane region" description="Helical" evidence="8">
    <location>
        <begin position="162"/>
        <end position="183"/>
    </location>
</feature>
<keyword evidence="6 8" id="KW-1133">Transmembrane helix</keyword>
<proteinExistence type="predicted"/>
<dbReference type="PANTHER" id="PTHR47019:SF1">
    <property type="entry name" value="LIPID II FLIPPASE MURJ"/>
    <property type="match status" value="1"/>
</dbReference>
<keyword evidence="4" id="KW-0133">Cell shape</keyword>
<feature type="transmembrane region" description="Helical" evidence="8">
    <location>
        <begin position="189"/>
        <end position="208"/>
    </location>
</feature>
<dbReference type="AlphaFoldDB" id="A0A855X9K1"/>
<dbReference type="GO" id="GO:0015648">
    <property type="term" value="F:lipid-linked peptidoglycan transporter activity"/>
    <property type="evidence" value="ECO:0007669"/>
    <property type="project" value="TreeGrafter"/>
</dbReference>
<gene>
    <name evidence="9" type="ORF">C3F09_02700</name>
</gene>
<evidence type="ECO:0000256" key="3">
    <source>
        <dbReference type="ARBA" id="ARBA00022692"/>
    </source>
</evidence>
<dbReference type="Pfam" id="PF03023">
    <property type="entry name" value="MurJ"/>
    <property type="match status" value="1"/>
</dbReference>
<dbReference type="GO" id="GO:0005886">
    <property type="term" value="C:plasma membrane"/>
    <property type="evidence" value="ECO:0007669"/>
    <property type="project" value="UniProtKB-SubCell"/>
</dbReference>
<evidence type="ECO:0000313" key="9">
    <source>
        <dbReference type="EMBL" id="PWB75287.1"/>
    </source>
</evidence>
<keyword evidence="3 8" id="KW-0812">Transmembrane</keyword>